<dbReference type="Proteomes" id="UP001066276">
    <property type="component" value="Chromosome 5"/>
</dbReference>
<evidence type="ECO:0000313" key="1">
    <source>
        <dbReference type="EMBL" id="KAJ1156748.1"/>
    </source>
</evidence>
<protein>
    <submittedName>
        <fullName evidence="1">Uncharacterized protein</fullName>
    </submittedName>
</protein>
<comment type="caution">
    <text evidence="1">The sequence shown here is derived from an EMBL/GenBank/DDBJ whole genome shotgun (WGS) entry which is preliminary data.</text>
</comment>
<dbReference type="AlphaFoldDB" id="A0AAV7S0G5"/>
<dbReference type="EMBL" id="JANPWB010000009">
    <property type="protein sequence ID" value="KAJ1156748.1"/>
    <property type="molecule type" value="Genomic_DNA"/>
</dbReference>
<gene>
    <name evidence="1" type="ORF">NDU88_009465</name>
</gene>
<sequence length="297" mass="33062">MLRDKADNTVTQRKKKNEEIMLQLEQQLLWLEAVWAGGSRKEKYLVLEATRQEYHGLMIQTARQHHLGVQKKTACYGGQSGLTPGLFEEKRGGSVLGGGGADSGGRPNTDRYGDSTDYYCALYAPHRDWLVEGIEAFLQEVPVLDTTDLADQEAALAVEEVGAAVQAMSLGKMPGANRFKLELYKPFGSLLICTSSDCLRWHKLDKIRADSEPWAKLSLDMEKAVDTIDCRYLFGVLKRFGFSPLFFWLGDTLVSDTHSRCPGQWVDIRALPHWARHNTGVSTVRAVPGAISVLSVM</sequence>
<organism evidence="1 2">
    <name type="scientific">Pleurodeles waltl</name>
    <name type="common">Iberian ribbed newt</name>
    <dbReference type="NCBI Taxonomy" id="8319"/>
    <lineage>
        <taxon>Eukaryota</taxon>
        <taxon>Metazoa</taxon>
        <taxon>Chordata</taxon>
        <taxon>Craniata</taxon>
        <taxon>Vertebrata</taxon>
        <taxon>Euteleostomi</taxon>
        <taxon>Amphibia</taxon>
        <taxon>Batrachia</taxon>
        <taxon>Caudata</taxon>
        <taxon>Salamandroidea</taxon>
        <taxon>Salamandridae</taxon>
        <taxon>Pleurodelinae</taxon>
        <taxon>Pleurodeles</taxon>
    </lineage>
</organism>
<name>A0AAV7S0G5_PLEWA</name>
<reference evidence="1" key="1">
    <citation type="journal article" date="2022" name="bioRxiv">
        <title>Sequencing and chromosome-scale assembly of the giantPleurodeles waltlgenome.</title>
        <authorList>
            <person name="Brown T."/>
            <person name="Elewa A."/>
            <person name="Iarovenko S."/>
            <person name="Subramanian E."/>
            <person name="Araus A.J."/>
            <person name="Petzold A."/>
            <person name="Susuki M."/>
            <person name="Suzuki K.-i.T."/>
            <person name="Hayashi T."/>
            <person name="Toyoda A."/>
            <person name="Oliveira C."/>
            <person name="Osipova E."/>
            <person name="Leigh N.D."/>
            <person name="Simon A."/>
            <person name="Yun M.H."/>
        </authorList>
    </citation>
    <scope>NUCLEOTIDE SEQUENCE</scope>
    <source>
        <strain evidence="1">20211129_DDA</strain>
        <tissue evidence="1">Liver</tissue>
    </source>
</reference>
<accession>A0AAV7S0G5</accession>
<keyword evidence="2" id="KW-1185">Reference proteome</keyword>
<evidence type="ECO:0000313" key="2">
    <source>
        <dbReference type="Proteomes" id="UP001066276"/>
    </source>
</evidence>
<proteinExistence type="predicted"/>